<gene>
    <name evidence="2" type="ORF">C8Q71DRAFT_912057</name>
</gene>
<organism evidence="2 3">
    <name type="scientific">Rhodofomes roseus</name>
    <dbReference type="NCBI Taxonomy" id="34475"/>
    <lineage>
        <taxon>Eukaryota</taxon>
        <taxon>Fungi</taxon>
        <taxon>Dikarya</taxon>
        <taxon>Basidiomycota</taxon>
        <taxon>Agaricomycotina</taxon>
        <taxon>Agaricomycetes</taxon>
        <taxon>Polyporales</taxon>
        <taxon>Rhodofomes</taxon>
    </lineage>
</organism>
<name>A0ABQ8JXZ5_9APHY</name>
<dbReference type="EMBL" id="JADCUA010000043">
    <property type="protein sequence ID" value="KAH9829110.1"/>
    <property type="molecule type" value="Genomic_DNA"/>
</dbReference>
<dbReference type="GeneID" id="72009900"/>
<comment type="caution">
    <text evidence="2">The sequence shown here is derived from an EMBL/GenBank/DDBJ whole genome shotgun (WGS) entry which is preliminary data.</text>
</comment>
<feature type="non-terminal residue" evidence="2">
    <location>
        <position position="149"/>
    </location>
</feature>
<feature type="transmembrane region" description="Helical" evidence="1">
    <location>
        <begin position="124"/>
        <end position="145"/>
    </location>
</feature>
<dbReference type="RefSeq" id="XP_047772628.1">
    <property type="nucleotide sequence ID" value="XM_047929168.1"/>
</dbReference>
<feature type="non-terminal residue" evidence="2">
    <location>
        <position position="1"/>
    </location>
</feature>
<dbReference type="Proteomes" id="UP000814176">
    <property type="component" value="Unassembled WGS sequence"/>
</dbReference>
<keyword evidence="1" id="KW-0812">Transmembrane</keyword>
<sequence length="149" mass="15931">AVPETIALKAIWAGYDAVIAVIAALRVYAINGKDWRLSAVVFVLLLLRSAYDVFDGIDALGVDVPPPVGCVIDNAPSVDVQVYIASIATSIAADAIVFVVTWRRTYDVVRLSREANIKVSLSSLLLRDGAIYFVSLCIVNCITVATSST</sequence>
<keyword evidence="1" id="KW-0472">Membrane</keyword>
<feature type="transmembrane region" description="Helical" evidence="1">
    <location>
        <begin position="6"/>
        <end position="28"/>
    </location>
</feature>
<keyword evidence="3" id="KW-1185">Reference proteome</keyword>
<protein>
    <recommendedName>
        <fullName evidence="4">Phosphatidylglycerophosphate synthase</fullName>
    </recommendedName>
</protein>
<evidence type="ECO:0000313" key="2">
    <source>
        <dbReference type="EMBL" id="KAH9829110.1"/>
    </source>
</evidence>
<reference evidence="2 3" key="1">
    <citation type="journal article" date="2021" name="Environ. Microbiol.">
        <title>Gene family expansions and transcriptome signatures uncover fungal adaptations to wood decay.</title>
        <authorList>
            <person name="Hage H."/>
            <person name="Miyauchi S."/>
            <person name="Viragh M."/>
            <person name="Drula E."/>
            <person name="Min B."/>
            <person name="Chaduli D."/>
            <person name="Navarro D."/>
            <person name="Favel A."/>
            <person name="Norest M."/>
            <person name="Lesage-Meessen L."/>
            <person name="Balint B."/>
            <person name="Merenyi Z."/>
            <person name="de Eugenio L."/>
            <person name="Morin E."/>
            <person name="Martinez A.T."/>
            <person name="Baldrian P."/>
            <person name="Stursova M."/>
            <person name="Martinez M.J."/>
            <person name="Novotny C."/>
            <person name="Magnuson J.K."/>
            <person name="Spatafora J.W."/>
            <person name="Maurice S."/>
            <person name="Pangilinan J."/>
            <person name="Andreopoulos W."/>
            <person name="LaButti K."/>
            <person name="Hundley H."/>
            <person name="Na H."/>
            <person name="Kuo A."/>
            <person name="Barry K."/>
            <person name="Lipzen A."/>
            <person name="Henrissat B."/>
            <person name="Riley R."/>
            <person name="Ahrendt S."/>
            <person name="Nagy L.G."/>
            <person name="Grigoriev I.V."/>
            <person name="Martin F."/>
            <person name="Rosso M.N."/>
        </authorList>
    </citation>
    <scope>NUCLEOTIDE SEQUENCE [LARGE SCALE GENOMIC DNA]</scope>
    <source>
        <strain evidence="2 3">CIRM-BRFM 1785</strain>
    </source>
</reference>
<evidence type="ECO:0000256" key="1">
    <source>
        <dbReference type="SAM" id="Phobius"/>
    </source>
</evidence>
<evidence type="ECO:0000313" key="3">
    <source>
        <dbReference type="Proteomes" id="UP000814176"/>
    </source>
</evidence>
<feature type="transmembrane region" description="Helical" evidence="1">
    <location>
        <begin position="35"/>
        <end position="51"/>
    </location>
</feature>
<accession>A0ABQ8JXZ5</accession>
<proteinExistence type="predicted"/>
<keyword evidence="1" id="KW-1133">Transmembrane helix</keyword>
<evidence type="ECO:0008006" key="4">
    <source>
        <dbReference type="Google" id="ProtNLM"/>
    </source>
</evidence>
<feature type="transmembrane region" description="Helical" evidence="1">
    <location>
        <begin position="82"/>
        <end position="103"/>
    </location>
</feature>